<dbReference type="InterPro" id="IPR011251">
    <property type="entry name" value="Luciferase-like_dom"/>
</dbReference>
<evidence type="ECO:0000313" key="3">
    <source>
        <dbReference type="EMBL" id="GIG50754.1"/>
    </source>
</evidence>
<evidence type="ECO:0000259" key="2">
    <source>
        <dbReference type="Pfam" id="PF00296"/>
    </source>
</evidence>
<dbReference type="Proteomes" id="UP000660611">
    <property type="component" value="Unassembled WGS sequence"/>
</dbReference>
<evidence type="ECO:0000313" key="4">
    <source>
        <dbReference type="Proteomes" id="UP000660611"/>
    </source>
</evidence>
<sequence>MTIPALHFQPWGETLQEQLDAARRAEAAGAAVVWAPELHRSAPVTAAALAARTATIGVGTGIALAFARSPFLTALSALDLDELSGGRLRLGLGTGVQRLNEDWHGVTWSRPVTRLRETVTAIRLVIAGAHTGEPIDFEGSAVRLRVRGYRRPYPPVRPAIPVYLAGVGPAMTALAGEIGDGWISHELCSPSYLASHVLPRLGAKEGFEVVVSACCAIDADPAQARAAAAGVVGFYASVRTYADLFAFHDLADEQQRVIEAFRGGLPADGLAGAVAPAMVDRLTLAGTPDQVAARIAEYGGLAGAIKLSPPTHGLPPSRIRALQQQILRLIEELSR</sequence>
<reference evidence="3" key="1">
    <citation type="submission" date="2021-01" db="EMBL/GenBank/DDBJ databases">
        <title>Whole genome shotgun sequence of Dactylosporangium siamense NBRC 106093.</title>
        <authorList>
            <person name="Komaki H."/>
            <person name="Tamura T."/>
        </authorList>
    </citation>
    <scope>NUCLEOTIDE SEQUENCE</scope>
    <source>
        <strain evidence="3">NBRC 106093</strain>
    </source>
</reference>
<comment type="caution">
    <text evidence="3">The sequence shown here is derived from an EMBL/GenBank/DDBJ whole genome shotgun (WGS) entry which is preliminary data.</text>
</comment>
<organism evidence="3 4">
    <name type="scientific">Dactylosporangium siamense</name>
    <dbReference type="NCBI Taxonomy" id="685454"/>
    <lineage>
        <taxon>Bacteria</taxon>
        <taxon>Bacillati</taxon>
        <taxon>Actinomycetota</taxon>
        <taxon>Actinomycetes</taxon>
        <taxon>Micromonosporales</taxon>
        <taxon>Micromonosporaceae</taxon>
        <taxon>Dactylosporangium</taxon>
    </lineage>
</organism>
<dbReference type="GO" id="GO:0016705">
    <property type="term" value="F:oxidoreductase activity, acting on paired donors, with incorporation or reduction of molecular oxygen"/>
    <property type="evidence" value="ECO:0007669"/>
    <property type="project" value="InterPro"/>
</dbReference>
<dbReference type="RefSeq" id="WP_203852387.1">
    <property type="nucleotide sequence ID" value="NZ_BAAAVW010000014.1"/>
</dbReference>
<dbReference type="AlphaFoldDB" id="A0A919UCS7"/>
<dbReference type="SUPFAM" id="SSF51679">
    <property type="entry name" value="Bacterial luciferase-like"/>
    <property type="match status" value="1"/>
</dbReference>
<feature type="domain" description="Luciferase-like" evidence="2">
    <location>
        <begin position="13"/>
        <end position="299"/>
    </location>
</feature>
<proteinExistence type="predicted"/>
<dbReference type="Gene3D" id="3.20.20.30">
    <property type="entry name" value="Luciferase-like domain"/>
    <property type="match status" value="1"/>
</dbReference>
<dbReference type="InterPro" id="IPR050564">
    <property type="entry name" value="F420-G6PD/mer"/>
</dbReference>
<dbReference type="Pfam" id="PF00296">
    <property type="entry name" value="Bac_luciferase"/>
    <property type="match status" value="1"/>
</dbReference>
<dbReference type="PANTHER" id="PTHR43244:SF1">
    <property type="entry name" value="5,10-METHYLENETETRAHYDROMETHANOPTERIN REDUCTASE"/>
    <property type="match status" value="1"/>
</dbReference>
<dbReference type="CDD" id="cd01097">
    <property type="entry name" value="Tetrahydromethanopterin_reductase"/>
    <property type="match status" value="1"/>
</dbReference>
<dbReference type="EMBL" id="BONQ01000138">
    <property type="protein sequence ID" value="GIG50754.1"/>
    <property type="molecule type" value="Genomic_DNA"/>
</dbReference>
<evidence type="ECO:0000256" key="1">
    <source>
        <dbReference type="ARBA" id="ARBA00023002"/>
    </source>
</evidence>
<accession>A0A919UCS7</accession>
<gene>
    <name evidence="3" type="ORF">Dsi01nite_087950</name>
</gene>
<name>A0A919UCS7_9ACTN</name>
<dbReference type="PANTHER" id="PTHR43244">
    <property type="match status" value="1"/>
</dbReference>
<keyword evidence="1" id="KW-0560">Oxidoreductase</keyword>
<keyword evidence="4" id="KW-1185">Reference proteome</keyword>
<protein>
    <submittedName>
        <fullName evidence="3">Luciferase-like protein</fullName>
    </submittedName>
</protein>
<dbReference type="InterPro" id="IPR036661">
    <property type="entry name" value="Luciferase-like_sf"/>
</dbReference>